<accession>A0A0D1Z9X5</accession>
<gene>
    <name evidence="7" type="ORF">PV10_06022</name>
</gene>
<dbReference type="PANTHER" id="PTHR47338:SF11">
    <property type="entry name" value="ZN(II)2CYS6 TRANSCRIPTION FACTOR (EUROFUNG)"/>
    <property type="match status" value="1"/>
</dbReference>
<dbReference type="STRING" id="212818.A0A0D1Z9X5"/>
<dbReference type="GO" id="GO:0006351">
    <property type="term" value="P:DNA-templated transcription"/>
    <property type="evidence" value="ECO:0007669"/>
    <property type="project" value="InterPro"/>
</dbReference>
<dbReference type="InterPro" id="IPR050815">
    <property type="entry name" value="TF_fung"/>
</dbReference>
<dbReference type="Pfam" id="PF04082">
    <property type="entry name" value="Fungal_trans"/>
    <property type="match status" value="1"/>
</dbReference>
<evidence type="ECO:0000256" key="3">
    <source>
        <dbReference type="ARBA" id="ARBA00023015"/>
    </source>
</evidence>
<keyword evidence="2" id="KW-0479">Metal-binding</keyword>
<evidence type="ECO:0000259" key="6">
    <source>
        <dbReference type="Pfam" id="PF04082"/>
    </source>
</evidence>
<dbReference type="AlphaFoldDB" id="A0A0D1Z9X5"/>
<dbReference type="OrthoDB" id="309640at2759"/>
<proteinExistence type="predicted"/>
<keyword evidence="4" id="KW-0804">Transcription</keyword>
<dbReference type="VEuPathDB" id="FungiDB:PV10_06022"/>
<comment type="subcellular location">
    <subcellularLocation>
        <location evidence="1">Nucleus</location>
    </subcellularLocation>
</comment>
<dbReference type="HOGENOM" id="CLU_024802_0_0_1"/>
<dbReference type="GeneID" id="27323867"/>
<dbReference type="Proteomes" id="UP000054302">
    <property type="component" value="Unassembled WGS sequence"/>
</dbReference>
<feature type="domain" description="Xylanolytic transcriptional activator regulatory" evidence="6">
    <location>
        <begin position="11"/>
        <end position="155"/>
    </location>
</feature>
<dbReference type="InterPro" id="IPR007219">
    <property type="entry name" value="XnlR_reg_dom"/>
</dbReference>
<evidence type="ECO:0000256" key="5">
    <source>
        <dbReference type="ARBA" id="ARBA00023242"/>
    </source>
</evidence>
<reference evidence="7 8" key="1">
    <citation type="submission" date="2015-01" db="EMBL/GenBank/DDBJ databases">
        <title>The Genome Sequence of Exophiala mesophila CBS40295.</title>
        <authorList>
            <consortium name="The Broad Institute Genomics Platform"/>
            <person name="Cuomo C."/>
            <person name="de Hoog S."/>
            <person name="Gorbushina A."/>
            <person name="Stielow B."/>
            <person name="Teixiera M."/>
            <person name="Abouelleil A."/>
            <person name="Chapman S.B."/>
            <person name="Priest M."/>
            <person name="Young S.K."/>
            <person name="Wortman J."/>
            <person name="Nusbaum C."/>
            <person name="Birren B."/>
        </authorList>
    </citation>
    <scope>NUCLEOTIDE SEQUENCE [LARGE SCALE GENOMIC DNA]</scope>
    <source>
        <strain evidence="7 8">CBS 40295</strain>
    </source>
</reference>
<evidence type="ECO:0000256" key="1">
    <source>
        <dbReference type="ARBA" id="ARBA00004123"/>
    </source>
</evidence>
<protein>
    <recommendedName>
        <fullName evidence="6">Xylanolytic transcriptional activator regulatory domain-containing protein</fullName>
    </recommendedName>
</protein>
<dbReference type="GO" id="GO:0005634">
    <property type="term" value="C:nucleus"/>
    <property type="evidence" value="ECO:0007669"/>
    <property type="project" value="UniProtKB-SubCell"/>
</dbReference>
<keyword evidence="5" id="KW-0539">Nucleus</keyword>
<evidence type="ECO:0000313" key="7">
    <source>
        <dbReference type="EMBL" id="KIV91487.1"/>
    </source>
</evidence>
<organism evidence="7 8">
    <name type="scientific">Exophiala mesophila</name>
    <name type="common">Black yeast-like fungus</name>
    <dbReference type="NCBI Taxonomy" id="212818"/>
    <lineage>
        <taxon>Eukaryota</taxon>
        <taxon>Fungi</taxon>
        <taxon>Dikarya</taxon>
        <taxon>Ascomycota</taxon>
        <taxon>Pezizomycotina</taxon>
        <taxon>Eurotiomycetes</taxon>
        <taxon>Chaetothyriomycetidae</taxon>
        <taxon>Chaetothyriales</taxon>
        <taxon>Herpotrichiellaceae</taxon>
        <taxon>Exophiala</taxon>
    </lineage>
</organism>
<evidence type="ECO:0000256" key="2">
    <source>
        <dbReference type="ARBA" id="ARBA00022723"/>
    </source>
</evidence>
<keyword evidence="3" id="KW-0805">Transcription regulation</keyword>
<keyword evidence="8" id="KW-1185">Reference proteome</keyword>
<dbReference type="GO" id="GO:0008270">
    <property type="term" value="F:zinc ion binding"/>
    <property type="evidence" value="ECO:0007669"/>
    <property type="project" value="InterPro"/>
</dbReference>
<name>A0A0D1Z9X5_EXOME</name>
<dbReference type="CDD" id="cd12148">
    <property type="entry name" value="fungal_TF_MHR"/>
    <property type="match status" value="1"/>
</dbReference>
<sequence length="609" mass="67934">MPKSLVSTLVEVYFNTAYNAPLMSHKGKFIASLDAGTARPHTVLSFCAWGANFYRDENGKGFLNDHGFVQVWAQKAAQMAFREVEEFSDDTAVTFLCLALLWHSQGSWRNTYLYFGIAYQMFTVMGLGSDSTNMDNSWEAESRRCRVWACYLMHCHDNGKLSSFEPIALSPNLPLPWPEEDFKAGSSESNPVTLTSSESNGGIYAELVKVLTLWTSVIACIKSSDTNFANIIAGIQVLDESLVKYWRNLPQSLKLTPSSVSTTDPFWLPKILLLNVVYHQSFCTLHASIVPLFCWTKEDEDWSLARRSSAQIAYEHACSVSELINAVVAHSSNLTNMPTFVAYSAYCGCAIQIPFMWCADATVRQRAHVNVRANIKIIKAMAPYWKFADLLRVHVGCLYNIHRRRHIVLEGEPMSVDIQKLTSNRINARYARTSILEFNGVLWKKGGGLPVSDQVPKNLDIDDEGLSGGSRARSLDLPSDRYEAETFAQESTGHSTNQPISTDGFVRGPLSNSAAQASHLEGSQYLPGTPNIFPSQQPDAPELEYQTLDVFQPFSDPAMLDLFPKGDIPDLSEFDTNLLDVDYFELEAWTDNPGDMIGSRHDSAASWNL</sequence>
<evidence type="ECO:0000256" key="4">
    <source>
        <dbReference type="ARBA" id="ARBA00023163"/>
    </source>
</evidence>
<evidence type="ECO:0000313" key="8">
    <source>
        <dbReference type="Proteomes" id="UP000054302"/>
    </source>
</evidence>
<dbReference type="PANTHER" id="PTHR47338">
    <property type="entry name" value="ZN(II)2CYS6 TRANSCRIPTION FACTOR (EUROFUNG)-RELATED"/>
    <property type="match status" value="1"/>
</dbReference>
<dbReference type="GO" id="GO:0003677">
    <property type="term" value="F:DNA binding"/>
    <property type="evidence" value="ECO:0007669"/>
    <property type="project" value="InterPro"/>
</dbReference>
<dbReference type="RefSeq" id="XP_016223061.1">
    <property type="nucleotide sequence ID" value="XM_016370768.1"/>
</dbReference>
<dbReference type="GO" id="GO:0000981">
    <property type="term" value="F:DNA-binding transcription factor activity, RNA polymerase II-specific"/>
    <property type="evidence" value="ECO:0007669"/>
    <property type="project" value="InterPro"/>
</dbReference>
<dbReference type="EMBL" id="KN847523">
    <property type="protein sequence ID" value="KIV91487.1"/>
    <property type="molecule type" value="Genomic_DNA"/>
</dbReference>